<keyword evidence="3" id="KW-1185">Reference proteome</keyword>
<sequence length="68" mass="8137">MDVSQLQQLSDKIDRLIQKCKQLEADNQALRQLQEDWQKERMQLLQKNDLARSKIEAMISRLKALEQR</sequence>
<name>Q2SN27_HAHCH</name>
<dbReference type="RefSeq" id="WP_011395022.1">
    <property type="nucleotide sequence ID" value="NC_007645.1"/>
</dbReference>
<dbReference type="EMBL" id="CP000155">
    <property type="protein sequence ID" value="ABC27947.1"/>
    <property type="molecule type" value="Genomic_DNA"/>
</dbReference>
<dbReference type="AlphaFoldDB" id="Q2SN27"/>
<dbReference type="KEGG" id="hch:HCH_01066"/>
<reference evidence="2 3" key="1">
    <citation type="journal article" date="2005" name="Nucleic Acids Res.">
        <title>Genomic blueprint of Hahella chejuensis, a marine microbe producing an algicidal agent.</title>
        <authorList>
            <person name="Jeong H."/>
            <person name="Yim J.H."/>
            <person name="Lee C."/>
            <person name="Choi S.-H."/>
            <person name="Park Y.K."/>
            <person name="Yoon S.H."/>
            <person name="Hur C.-G."/>
            <person name="Kang H.-Y."/>
            <person name="Kim D."/>
            <person name="Lee H.H."/>
            <person name="Park K.H."/>
            <person name="Park S.-H."/>
            <person name="Park H.-S."/>
            <person name="Lee H.K."/>
            <person name="Oh T.K."/>
            <person name="Kim J.F."/>
        </authorList>
    </citation>
    <scope>NUCLEOTIDE SEQUENCE [LARGE SCALE GENOMIC DNA]</scope>
    <source>
        <strain evidence="2 3">KCTC 2396</strain>
    </source>
</reference>
<dbReference type="Proteomes" id="UP000000238">
    <property type="component" value="Chromosome"/>
</dbReference>
<dbReference type="InterPro" id="IPR012662">
    <property type="entry name" value="CHP02449"/>
</dbReference>
<dbReference type="NCBIfam" id="TIGR02449">
    <property type="entry name" value="TIGR02449 family protein"/>
    <property type="match status" value="1"/>
</dbReference>
<dbReference type="HOGENOM" id="CLU_175555_0_1_6"/>
<organism evidence="2 3">
    <name type="scientific">Hahella chejuensis (strain KCTC 2396)</name>
    <dbReference type="NCBI Taxonomy" id="349521"/>
    <lineage>
        <taxon>Bacteria</taxon>
        <taxon>Pseudomonadati</taxon>
        <taxon>Pseudomonadota</taxon>
        <taxon>Gammaproteobacteria</taxon>
        <taxon>Oceanospirillales</taxon>
        <taxon>Hahellaceae</taxon>
        <taxon>Hahella</taxon>
    </lineage>
</organism>
<evidence type="ECO:0000313" key="3">
    <source>
        <dbReference type="Proteomes" id="UP000000238"/>
    </source>
</evidence>
<dbReference type="STRING" id="349521.HCH_01066"/>
<dbReference type="eggNOG" id="ENOG5033A9M">
    <property type="taxonomic scope" value="Bacteria"/>
</dbReference>
<proteinExistence type="predicted"/>
<evidence type="ECO:0008006" key="4">
    <source>
        <dbReference type="Google" id="ProtNLM"/>
    </source>
</evidence>
<accession>Q2SN27</accession>
<gene>
    <name evidence="2" type="ordered locus">HCH_01066</name>
</gene>
<protein>
    <recommendedName>
        <fullName evidence="4">TIGR02449 family protein</fullName>
    </recommendedName>
</protein>
<evidence type="ECO:0000313" key="2">
    <source>
        <dbReference type="EMBL" id="ABC27947.1"/>
    </source>
</evidence>
<dbReference type="OrthoDB" id="6120894at2"/>
<evidence type="ECO:0000256" key="1">
    <source>
        <dbReference type="SAM" id="Coils"/>
    </source>
</evidence>
<feature type="coiled-coil region" evidence="1">
    <location>
        <begin position="6"/>
        <end position="68"/>
    </location>
</feature>
<keyword evidence="1" id="KW-0175">Coiled coil</keyword>